<dbReference type="AlphaFoldDB" id="A0A1I7F2B5"/>
<comment type="similarity">
    <text evidence="2">Belongs to the SusD family.</text>
</comment>
<dbReference type="OrthoDB" id="5694214at2"/>
<gene>
    <name evidence="9" type="ORF">SAMN05216480_101565</name>
</gene>
<evidence type="ECO:0000256" key="6">
    <source>
        <dbReference type="SAM" id="SignalP"/>
    </source>
</evidence>
<dbReference type="GO" id="GO:0009279">
    <property type="term" value="C:cell outer membrane"/>
    <property type="evidence" value="ECO:0007669"/>
    <property type="project" value="UniProtKB-SubCell"/>
</dbReference>
<feature type="chain" id="PRO_5011442509" evidence="6">
    <location>
        <begin position="25"/>
        <end position="502"/>
    </location>
</feature>
<feature type="domain" description="RagB/SusD" evidence="7">
    <location>
        <begin position="353"/>
        <end position="474"/>
    </location>
</feature>
<dbReference type="Gene3D" id="1.25.40.390">
    <property type="match status" value="1"/>
</dbReference>
<dbReference type="EMBL" id="FPBK01000001">
    <property type="protein sequence ID" value="SFU30391.1"/>
    <property type="molecule type" value="Genomic_DNA"/>
</dbReference>
<dbReference type="RefSeq" id="WP_093022734.1">
    <property type="nucleotide sequence ID" value="NZ_FPBK01000001.1"/>
</dbReference>
<dbReference type="InterPro" id="IPR012944">
    <property type="entry name" value="SusD_RagB_dom"/>
</dbReference>
<evidence type="ECO:0000256" key="4">
    <source>
        <dbReference type="ARBA" id="ARBA00023136"/>
    </source>
</evidence>
<evidence type="ECO:0000259" key="8">
    <source>
        <dbReference type="Pfam" id="PF14322"/>
    </source>
</evidence>
<evidence type="ECO:0000256" key="1">
    <source>
        <dbReference type="ARBA" id="ARBA00004442"/>
    </source>
</evidence>
<comment type="subcellular location">
    <subcellularLocation>
        <location evidence="1">Cell outer membrane</location>
    </subcellularLocation>
</comment>
<proteinExistence type="inferred from homology"/>
<accession>A0A1I7F2B5</accession>
<sequence>MKNIIKHKIVVGALVASAMFTSCGDDFVETDAPYGINSESYFSSQDDYYNALVGAYDVLQSTYVNVIMGEIASDNAHCGGESATDVIGWQQVDRMVQTPVNDNLKNVWDWNFAGVQRAAFILENKDKIEFEGKDQIIGEAYFLRAYFNFELVKWFGPIPIKPEGQFVSGDETSYPRATTAEVYAYIESDLVAAKGMVSATAPEVGRVTKGAVQALLGKAYLYQDKFAEAATELDDVINSGMYHLYGSVEGESYSNLFEYMAENSAESVFEVQYTGTEGAGFGCLQCSEGNVAVGFSGIRGYSGPTFEGGYGFNLPTEEAYNAFDADDMRKDVTVLDIEAWAAANPSVEYSIGNQDPETGHTGYYNRKYLPRINDNQGDANLTQPNNYRAIRFADVLLMAAEAYNRGGLSDATAQEYMNEVRRRAFGDENHDVIATGNTLTNLIWNERRLELMGEGHRFFDLVRTNQAAGTIDGFTAGKNEVFPIPLQEIQFSQGAWEQNPNY</sequence>
<dbReference type="CDD" id="cd08977">
    <property type="entry name" value="SusD"/>
    <property type="match status" value="1"/>
</dbReference>
<name>A0A1I7F2B5_9FLAO</name>
<dbReference type="Pfam" id="PF14322">
    <property type="entry name" value="SusD-like_3"/>
    <property type="match status" value="1"/>
</dbReference>
<evidence type="ECO:0000259" key="7">
    <source>
        <dbReference type="Pfam" id="PF07980"/>
    </source>
</evidence>
<dbReference type="SUPFAM" id="SSF48452">
    <property type="entry name" value="TPR-like"/>
    <property type="match status" value="1"/>
</dbReference>
<feature type="signal peptide" evidence="6">
    <location>
        <begin position="1"/>
        <end position="24"/>
    </location>
</feature>
<dbReference type="STRING" id="1224947.SAMN05216480_101565"/>
<keyword evidence="5" id="KW-0998">Cell outer membrane</keyword>
<dbReference type="InterPro" id="IPR033985">
    <property type="entry name" value="SusD-like_N"/>
</dbReference>
<keyword evidence="4" id="KW-0472">Membrane</keyword>
<keyword evidence="10" id="KW-1185">Reference proteome</keyword>
<protein>
    <submittedName>
        <fullName evidence="9">Starch-binding associating with outer membrane</fullName>
    </submittedName>
</protein>
<keyword evidence="3 6" id="KW-0732">Signal</keyword>
<dbReference type="PROSITE" id="PS51257">
    <property type="entry name" value="PROKAR_LIPOPROTEIN"/>
    <property type="match status" value="1"/>
</dbReference>
<dbReference type="Proteomes" id="UP000199138">
    <property type="component" value="Unassembled WGS sequence"/>
</dbReference>
<dbReference type="InterPro" id="IPR011990">
    <property type="entry name" value="TPR-like_helical_dom_sf"/>
</dbReference>
<evidence type="ECO:0000313" key="10">
    <source>
        <dbReference type="Proteomes" id="UP000199138"/>
    </source>
</evidence>
<evidence type="ECO:0000256" key="3">
    <source>
        <dbReference type="ARBA" id="ARBA00022729"/>
    </source>
</evidence>
<feature type="domain" description="SusD-like N-terminal" evidence="8">
    <location>
        <begin position="42"/>
        <end position="221"/>
    </location>
</feature>
<organism evidence="9 10">
    <name type="scientific">Pustulibacterium marinum</name>
    <dbReference type="NCBI Taxonomy" id="1224947"/>
    <lineage>
        <taxon>Bacteria</taxon>
        <taxon>Pseudomonadati</taxon>
        <taxon>Bacteroidota</taxon>
        <taxon>Flavobacteriia</taxon>
        <taxon>Flavobacteriales</taxon>
        <taxon>Flavobacteriaceae</taxon>
        <taxon>Pustulibacterium</taxon>
    </lineage>
</organism>
<evidence type="ECO:0000313" key="9">
    <source>
        <dbReference type="EMBL" id="SFU30391.1"/>
    </source>
</evidence>
<evidence type="ECO:0000256" key="5">
    <source>
        <dbReference type="ARBA" id="ARBA00023237"/>
    </source>
</evidence>
<reference evidence="9 10" key="1">
    <citation type="submission" date="2016-10" db="EMBL/GenBank/DDBJ databases">
        <authorList>
            <person name="de Groot N.N."/>
        </authorList>
    </citation>
    <scope>NUCLEOTIDE SEQUENCE [LARGE SCALE GENOMIC DNA]</scope>
    <source>
        <strain evidence="9 10">CGMCC 1.12333</strain>
    </source>
</reference>
<evidence type="ECO:0000256" key="2">
    <source>
        <dbReference type="ARBA" id="ARBA00006275"/>
    </source>
</evidence>
<dbReference type="Pfam" id="PF07980">
    <property type="entry name" value="SusD_RagB"/>
    <property type="match status" value="1"/>
</dbReference>